<dbReference type="InterPro" id="IPR029033">
    <property type="entry name" value="His_PPase_superfam"/>
</dbReference>
<evidence type="ECO:0000313" key="3">
    <source>
        <dbReference type="EMBL" id="OQD75694.1"/>
    </source>
</evidence>
<dbReference type="InterPro" id="IPR013078">
    <property type="entry name" value="His_Pase_superF_clade-1"/>
</dbReference>
<organism evidence="3 4">
    <name type="scientific">Penicillium decumbens</name>
    <dbReference type="NCBI Taxonomy" id="69771"/>
    <lineage>
        <taxon>Eukaryota</taxon>
        <taxon>Fungi</taxon>
        <taxon>Dikarya</taxon>
        <taxon>Ascomycota</taxon>
        <taxon>Pezizomycotina</taxon>
        <taxon>Eurotiomycetes</taxon>
        <taxon>Eurotiomycetidae</taxon>
        <taxon>Eurotiales</taxon>
        <taxon>Aspergillaceae</taxon>
        <taxon>Penicillium</taxon>
    </lineage>
</organism>
<keyword evidence="4" id="KW-1185">Reference proteome</keyword>
<feature type="compositionally biased region" description="Polar residues" evidence="2">
    <location>
        <begin position="311"/>
        <end position="324"/>
    </location>
</feature>
<protein>
    <submittedName>
        <fullName evidence="3">Uncharacterized protein</fullName>
    </submittedName>
</protein>
<dbReference type="PANTHER" id="PTHR48100:SF15">
    <property type="entry name" value="SEDOHEPTULOSE 1,7-BISPHOSPHATASE"/>
    <property type="match status" value="1"/>
</dbReference>
<dbReference type="Pfam" id="PF00300">
    <property type="entry name" value="His_Phos_1"/>
    <property type="match status" value="2"/>
</dbReference>
<evidence type="ECO:0000256" key="2">
    <source>
        <dbReference type="SAM" id="MobiDB-lite"/>
    </source>
</evidence>
<sequence length="393" mass="44522">MAPAPRCFIIRHGETEWSLNGRHTGISDLPLTANGEKRIKATGKALVGNDRLIVPKNLAHVYVSPRTRAQRTLELLEIGCRERLPWNEARKPEEDEPIRTEAEVEVTEAVREWDYGDYEGLTSKQIKEDRARKGLPPWNIWTDGCPGGESPDDVVRRLDAVIADIREKHHRQNFENSDTPGDVLVVAHGHILRAFAMRWTGKPLTETTLILEAGGVGTLSYEHHSIDEPAIILGGGETRKLVNRGHVIHMRRRSRSKKVRSLSSLRAILPESLCGLRRKSVYAPAGTSAYVTRKRRAEEDKPATPVRKTTRVVSPSPQTSSTHISTRKDQTYASSSRKDKVERPKFSEQWYTSPIESPKILKAYEDEDFATIRKAFREISHLHERIEFDRLGS</sequence>
<dbReference type="EMBL" id="MDYL01000006">
    <property type="protein sequence ID" value="OQD75694.1"/>
    <property type="molecule type" value="Genomic_DNA"/>
</dbReference>
<accession>A0A1V6PFC1</accession>
<dbReference type="Proteomes" id="UP000191522">
    <property type="component" value="Unassembled WGS sequence"/>
</dbReference>
<feature type="binding site" evidence="1">
    <location>
        <begin position="24"/>
        <end position="25"/>
    </location>
    <ligand>
        <name>substrate</name>
    </ligand>
</feature>
<reference evidence="4" key="1">
    <citation type="journal article" date="2017" name="Nat. Microbiol.">
        <title>Global analysis of biosynthetic gene clusters reveals vast potential of secondary metabolite production in Penicillium species.</title>
        <authorList>
            <person name="Nielsen J.C."/>
            <person name="Grijseels S."/>
            <person name="Prigent S."/>
            <person name="Ji B."/>
            <person name="Dainat J."/>
            <person name="Nielsen K.F."/>
            <person name="Frisvad J.C."/>
            <person name="Workman M."/>
            <person name="Nielsen J."/>
        </authorList>
    </citation>
    <scope>NUCLEOTIDE SEQUENCE [LARGE SCALE GENOMIC DNA]</scope>
    <source>
        <strain evidence="4">IBT 11843</strain>
    </source>
</reference>
<dbReference type="STRING" id="69771.A0A1V6PFC1"/>
<dbReference type="FunFam" id="3.40.50.1240:FF:000022">
    <property type="entry name" value="Phosphoglycerate mutase family protein"/>
    <property type="match status" value="1"/>
</dbReference>
<dbReference type="Gene3D" id="3.40.50.1240">
    <property type="entry name" value="Phosphoglycerate mutase-like"/>
    <property type="match status" value="1"/>
</dbReference>
<feature type="binding site" evidence="1">
    <location>
        <position position="68"/>
    </location>
    <ligand>
        <name>substrate</name>
    </ligand>
</feature>
<dbReference type="GO" id="GO:0046390">
    <property type="term" value="P:ribose phosphate biosynthetic process"/>
    <property type="evidence" value="ECO:0007669"/>
    <property type="project" value="TreeGrafter"/>
</dbReference>
<evidence type="ECO:0000256" key="1">
    <source>
        <dbReference type="PIRSR" id="PIRSR613078-2"/>
    </source>
</evidence>
<dbReference type="OrthoDB" id="4818801at2759"/>
<dbReference type="SMART" id="SM00855">
    <property type="entry name" value="PGAM"/>
    <property type="match status" value="1"/>
</dbReference>
<dbReference type="InterPro" id="IPR050275">
    <property type="entry name" value="PGM_Phosphatase"/>
</dbReference>
<comment type="caution">
    <text evidence="3">The sequence shown here is derived from an EMBL/GenBank/DDBJ whole genome shotgun (WGS) entry which is preliminary data.</text>
</comment>
<name>A0A1V6PFC1_PENDC</name>
<dbReference type="CDD" id="cd07067">
    <property type="entry name" value="HP_PGM_like"/>
    <property type="match status" value="1"/>
</dbReference>
<feature type="region of interest" description="Disordered" evidence="2">
    <location>
        <begin position="292"/>
        <end position="345"/>
    </location>
</feature>
<feature type="compositionally biased region" description="Basic and acidic residues" evidence="2">
    <location>
        <begin position="326"/>
        <end position="345"/>
    </location>
</feature>
<dbReference type="PANTHER" id="PTHR48100">
    <property type="entry name" value="BROAD-SPECIFICITY PHOSPHATASE YOR283W-RELATED"/>
    <property type="match status" value="1"/>
</dbReference>
<gene>
    <name evidence="3" type="ORF">PENDEC_c006G01631</name>
</gene>
<evidence type="ECO:0000313" key="4">
    <source>
        <dbReference type="Proteomes" id="UP000191522"/>
    </source>
</evidence>
<dbReference type="SUPFAM" id="SSF53254">
    <property type="entry name" value="Phosphoglycerate mutase-like"/>
    <property type="match status" value="1"/>
</dbReference>
<dbReference type="AlphaFoldDB" id="A0A1V6PFC1"/>
<dbReference type="GO" id="GO:0050278">
    <property type="term" value="F:sedoheptulose-bisphosphatase activity"/>
    <property type="evidence" value="ECO:0007669"/>
    <property type="project" value="TreeGrafter"/>
</dbReference>
<proteinExistence type="predicted"/>